<comment type="caution">
    <text evidence="2">The sequence shown here is derived from an EMBL/GenBank/DDBJ whole genome shotgun (WGS) entry which is preliminary data.</text>
</comment>
<dbReference type="VEuPathDB" id="AmoebaDB:FDP41_010105"/>
<proteinExistence type="predicted"/>
<dbReference type="AlphaFoldDB" id="A0A6A5B9R5"/>
<keyword evidence="3" id="KW-1185">Reference proteome</keyword>
<gene>
    <name evidence="2" type="ORF">FDP41_010105</name>
</gene>
<evidence type="ECO:0000313" key="3">
    <source>
        <dbReference type="Proteomes" id="UP000444721"/>
    </source>
</evidence>
<dbReference type="Proteomes" id="UP000444721">
    <property type="component" value="Unassembled WGS sequence"/>
</dbReference>
<organism evidence="2 3">
    <name type="scientific">Naegleria fowleri</name>
    <name type="common">Brain eating amoeba</name>
    <dbReference type="NCBI Taxonomy" id="5763"/>
    <lineage>
        <taxon>Eukaryota</taxon>
        <taxon>Discoba</taxon>
        <taxon>Heterolobosea</taxon>
        <taxon>Tetramitia</taxon>
        <taxon>Eutetramitia</taxon>
        <taxon>Vahlkampfiidae</taxon>
        <taxon>Naegleria</taxon>
    </lineage>
</organism>
<dbReference type="RefSeq" id="XP_044556598.1">
    <property type="nucleotide sequence ID" value="XM_044700368.1"/>
</dbReference>
<dbReference type="VEuPathDB" id="AmoebaDB:NfTy_082500"/>
<name>A0A6A5B9R5_NAEFO</name>
<evidence type="ECO:0000256" key="1">
    <source>
        <dbReference type="SAM" id="MobiDB-lite"/>
    </source>
</evidence>
<dbReference type="GeneID" id="68117320"/>
<protein>
    <submittedName>
        <fullName evidence="2">Uncharacterized protein</fullName>
    </submittedName>
</protein>
<sequence>MWLCFKVPNYDSDEYDEDWAEVQVKVSINYQQFLNIRKRIVTTEEKNINPIRIARQKSTKKANKSSKDQNVVKSNFLFMNVMTLKMNMAKCQIQEKRKYWRSYSLRENDEDCDDYHDAIERHFEAIIERVCKIDPVPLGGKRSDEDDNSNDESHESS</sequence>
<evidence type="ECO:0000313" key="2">
    <source>
        <dbReference type="EMBL" id="KAF0971882.1"/>
    </source>
</evidence>
<feature type="region of interest" description="Disordered" evidence="1">
    <location>
        <begin position="137"/>
        <end position="157"/>
    </location>
</feature>
<dbReference type="EMBL" id="VFQX01000074">
    <property type="protein sequence ID" value="KAF0971882.1"/>
    <property type="molecule type" value="Genomic_DNA"/>
</dbReference>
<accession>A0A6A5B9R5</accession>
<reference evidence="2 3" key="1">
    <citation type="journal article" date="2019" name="Sci. Rep.">
        <title>Nanopore sequencing improves the draft genome of the human pathogenic amoeba Naegleria fowleri.</title>
        <authorList>
            <person name="Liechti N."/>
            <person name="Schurch N."/>
            <person name="Bruggmann R."/>
            <person name="Wittwer M."/>
        </authorList>
    </citation>
    <scope>NUCLEOTIDE SEQUENCE [LARGE SCALE GENOMIC DNA]</scope>
    <source>
        <strain evidence="2 3">ATCC 30894</strain>
    </source>
</reference>